<evidence type="ECO:0000313" key="1">
    <source>
        <dbReference type="EMBL" id="KAK8778836.1"/>
    </source>
</evidence>
<comment type="caution">
    <text evidence="1">The sequence shown here is derived from an EMBL/GenBank/DDBJ whole genome shotgun (WGS) entry which is preliminary data.</text>
</comment>
<accession>A0AAQ4EVH6</accession>
<keyword evidence="2" id="KW-1185">Reference proteome</keyword>
<reference evidence="1 2" key="1">
    <citation type="journal article" date="2023" name="Arcadia Sci">
        <title>De novo assembly of a long-read Amblyomma americanum tick genome.</title>
        <authorList>
            <person name="Chou S."/>
            <person name="Poskanzer K.E."/>
            <person name="Rollins M."/>
            <person name="Thuy-Boun P.S."/>
        </authorList>
    </citation>
    <scope>NUCLEOTIDE SEQUENCE [LARGE SCALE GENOMIC DNA]</scope>
    <source>
        <strain evidence="1">F_SG_1</strain>
        <tissue evidence="1">Salivary glands</tissue>
    </source>
</reference>
<gene>
    <name evidence="1" type="ORF">V5799_019822</name>
</gene>
<dbReference type="EMBL" id="JARKHS020010355">
    <property type="protein sequence ID" value="KAK8778836.1"/>
    <property type="molecule type" value="Genomic_DNA"/>
</dbReference>
<sequence length="70" mass="7167">MPAASLRGYVASSLVAGGAEDGRESGVLQVGNISSPLREAGRACFALQGTAAEHGHTVYKHLRDAVNGKC</sequence>
<proteinExistence type="predicted"/>
<organism evidence="1 2">
    <name type="scientific">Amblyomma americanum</name>
    <name type="common">Lone star tick</name>
    <dbReference type="NCBI Taxonomy" id="6943"/>
    <lineage>
        <taxon>Eukaryota</taxon>
        <taxon>Metazoa</taxon>
        <taxon>Ecdysozoa</taxon>
        <taxon>Arthropoda</taxon>
        <taxon>Chelicerata</taxon>
        <taxon>Arachnida</taxon>
        <taxon>Acari</taxon>
        <taxon>Parasitiformes</taxon>
        <taxon>Ixodida</taxon>
        <taxon>Ixodoidea</taxon>
        <taxon>Ixodidae</taxon>
        <taxon>Amblyomminae</taxon>
        <taxon>Amblyomma</taxon>
    </lineage>
</organism>
<dbReference type="Proteomes" id="UP001321473">
    <property type="component" value="Unassembled WGS sequence"/>
</dbReference>
<protein>
    <submittedName>
        <fullName evidence="1">Uncharacterized protein</fullName>
    </submittedName>
</protein>
<dbReference type="AlphaFoldDB" id="A0AAQ4EVH6"/>
<name>A0AAQ4EVH6_AMBAM</name>
<evidence type="ECO:0000313" key="2">
    <source>
        <dbReference type="Proteomes" id="UP001321473"/>
    </source>
</evidence>